<dbReference type="Pfam" id="PF03861">
    <property type="entry name" value="ANTAR"/>
    <property type="match status" value="1"/>
</dbReference>
<sequence length="232" mass="24383">MSTTASDLAALLAAASQSAQGLGALPPARCAAALALDGLTISLINHSGLELVWSDPADTPGIALDDLQYTLGEGPTLDAAHTGRPTIVPDLHAMPETRWPALLPALHDHPVRAVFALPLHLGVIRLGVLTGRRGTPGPLHRAQMTDALALAEAATVILLTPDGVHDIGSNDPLPLHRALIHQATGALSYRLGVSLTDALARLRAYAYTNDRPILDVAHDVIHHRLHLGSVFK</sequence>
<dbReference type="InterPro" id="IPR029016">
    <property type="entry name" value="GAF-like_dom_sf"/>
</dbReference>
<feature type="domain" description="GAF" evidence="3">
    <location>
        <begin position="7"/>
        <end position="168"/>
    </location>
</feature>
<dbReference type="SMART" id="SM01012">
    <property type="entry name" value="ANTAR"/>
    <property type="match status" value="1"/>
</dbReference>
<accession>A0A7W8ENI5</accession>
<dbReference type="AlphaFoldDB" id="A0A7W8ENI5"/>
<dbReference type="Proteomes" id="UP000568380">
    <property type="component" value="Unassembled WGS sequence"/>
</dbReference>
<reference evidence="5 6" key="1">
    <citation type="submission" date="2020-08" db="EMBL/GenBank/DDBJ databases">
        <title>Genomic Encyclopedia of Type Strains, Phase IV (KMG-IV): sequencing the most valuable type-strain genomes for metagenomic binning, comparative biology and taxonomic classification.</title>
        <authorList>
            <person name="Goeker M."/>
        </authorList>
    </citation>
    <scope>NUCLEOTIDE SEQUENCE [LARGE SCALE GENOMIC DNA]</scope>
    <source>
        <strain evidence="5 6">DSM 45385</strain>
    </source>
</reference>
<organism evidence="5 6">
    <name type="scientific">Nonomuraea endophytica</name>
    <dbReference type="NCBI Taxonomy" id="714136"/>
    <lineage>
        <taxon>Bacteria</taxon>
        <taxon>Bacillati</taxon>
        <taxon>Actinomycetota</taxon>
        <taxon>Actinomycetes</taxon>
        <taxon>Streptosporangiales</taxon>
        <taxon>Streptosporangiaceae</taxon>
        <taxon>Nonomuraea</taxon>
    </lineage>
</organism>
<dbReference type="EMBL" id="JACHIN010000031">
    <property type="protein sequence ID" value="MBB5085122.1"/>
    <property type="molecule type" value="Genomic_DNA"/>
</dbReference>
<proteinExistence type="predicted"/>
<protein>
    <recommendedName>
        <fullName evidence="7">ANTAR domain-containing protein</fullName>
    </recommendedName>
</protein>
<evidence type="ECO:0000259" key="3">
    <source>
        <dbReference type="SMART" id="SM00065"/>
    </source>
</evidence>
<keyword evidence="1" id="KW-0805">Transcription regulation</keyword>
<name>A0A7W8ENI5_9ACTN</name>
<gene>
    <name evidence="5" type="ORF">HNR40_010636</name>
</gene>
<evidence type="ECO:0000313" key="6">
    <source>
        <dbReference type="Proteomes" id="UP000568380"/>
    </source>
</evidence>
<evidence type="ECO:0000256" key="1">
    <source>
        <dbReference type="ARBA" id="ARBA00023015"/>
    </source>
</evidence>
<keyword evidence="2" id="KW-0804">Transcription</keyword>
<dbReference type="GO" id="GO:0003723">
    <property type="term" value="F:RNA binding"/>
    <property type="evidence" value="ECO:0007669"/>
    <property type="project" value="InterPro"/>
</dbReference>
<dbReference type="InterPro" id="IPR036388">
    <property type="entry name" value="WH-like_DNA-bd_sf"/>
</dbReference>
<feature type="domain" description="ANTAR" evidence="4">
    <location>
        <begin position="150"/>
        <end position="221"/>
    </location>
</feature>
<dbReference type="Gene3D" id="3.30.450.40">
    <property type="match status" value="1"/>
</dbReference>
<dbReference type="RefSeq" id="WP_184976284.1">
    <property type="nucleotide sequence ID" value="NZ_JACHIN010000031.1"/>
</dbReference>
<comment type="caution">
    <text evidence="5">The sequence shown here is derived from an EMBL/GenBank/DDBJ whole genome shotgun (WGS) entry which is preliminary data.</text>
</comment>
<evidence type="ECO:0008006" key="7">
    <source>
        <dbReference type="Google" id="ProtNLM"/>
    </source>
</evidence>
<evidence type="ECO:0000313" key="5">
    <source>
        <dbReference type="EMBL" id="MBB5085122.1"/>
    </source>
</evidence>
<dbReference type="Gene3D" id="1.10.10.10">
    <property type="entry name" value="Winged helix-like DNA-binding domain superfamily/Winged helix DNA-binding domain"/>
    <property type="match status" value="1"/>
</dbReference>
<keyword evidence="6" id="KW-1185">Reference proteome</keyword>
<evidence type="ECO:0000259" key="4">
    <source>
        <dbReference type="SMART" id="SM01012"/>
    </source>
</evidence>
<dbReference type="InterPro" id="IPR003018">
    <property type="entry name" value="GAF"/>
</dbReference>
<dbReference type="SUPFAM" id="SSF55781">
    <property type="entry name" value="GAF domain-like"/>
    <property type="match status" value="1"/>
</dbReference>
<evidence type="ECO:0000256" key="2">
    <source>
        <dbReference type="ARBA" id="ARBA00023163"/>
    </source>
</evidence>
<dbReference type="SMART" id="SM00065">
    <property type="entry name" value="GAF"/>
    <property type="match status" value="1"/>
</dbReference>
<dbReference type="InterPro" id="IPR005561">
    <property type="entry name" value="ANTAR"/>
</dbReference>